<dbReference type="STRING" id="52247.A0A4T0WX73"/>
<sequence length="605" mass="69141">MVVFRPKGESRYTFKNLLDLNDSQKAFNSPLAVICHIDMNAFFAQCEQYRLGLSDADPVVCVQWSSIIAVSYAAREYGITRMDKLEQAKLKCPHLIAAHTAVFKKGDPVWKYVDYIPSPVDHKVSLDPYRREGRKILNMFRSECDLVEKASVDESFMDLGRLIFKRVLEIYPNVLDSMKSKDDLLPQLSYIPDDLEFCGFVIAKSNEEGHGSGIAEANSDYCIEDWDDLLMLIGSQICYDMRKKVEKELGYKTSGGVGRVKTIAKLASGFKKPDQQTIVRNDAIPSFLKYFKVTDFWSLGGKIGEYIKERLEDDKIATIRETYDSPEKLIKLLGNDADLGNRLFKIVRGELHAKVESKENIKSMMSNKNFRGKSVKNVGELMPWLDVFIGELILRNQELDEENQALLRPTKITLSASGSTYVRHSKQCTISQPPKDYEKLKQLYKNLVESLVKQLQDMWVIQNPNQPLYPIVNACLAISSFIDISNTNTLDDLMSTVKKRKISILDEGECCEDTINSDVGKKKNRDIMELFRRDMKAKPISANDDNVQICEKCGSEVIIDDWETHKDFHVAVDLDNKLNQDFTRQSASNFNRTRKIDKQMKLPFN</sequence>
<dbReference type="PROSITE" id="PS51907">
    <property type="entry name" value="ZF_UBZ3"/>
    <property type="match status" value="1"/>
</dbReference>
<evidence type="ECO:0000259" key="11">
    <source>
        <dbReference type="PROSITE" id="PS51907"/>
    </source>
</evidence>
<dbReference type="GO" id="GO:0003887">
    <property type="term" value="F:DNA-directed DNA polymerase activity"/>
    <property type="evidence" value="ECO:0007669"/>
    <property type="project" value="TreeGrafter"/>
</dbReference>
<dbReference type="InterPro" id="IPR052230">
    <property type="entry name" value="DNA_polymerase_eta"/>
</dbReference>
<dbReference type="Gene3D" id="3.30.70.270">
    <property type="match status" value="1"/>
</dbReference>
<dbReference type="InterPro" id="IPR041298">
    <property type="entry name" value="UBZ3"/>
</dbReference>
<dbReference type="InterPro" id="IPR017961">
    <property type="entry name" value="DNA_pol_Y-fam_little_finger"/>
</dbReference>
<evidence type="ECO:0000313" key="13">
    <source>
        <dbReference type="Proteomes" id="UP000307173"/>
    </source>
</evidence>
<dbReference type="GO" id="GO:0009314">
    <property type="term" value="P:response to radiation"/>
    <property type="evidence" value="ECO:0007669"/>
    <property type="project" value="TreeGrafter"/>
</dbReference>
<dbReference type="AlphaFoldDB" id="A0A4T0WX73"/>
<dbReference type="FunFam" id="3.40.1170.60:FF:000008">
    <property type="entry name" value="DNA polymerase eta subunit"/>
    <property type="match status" value="1"/>
</dbReference>
<dbReference type="GO" id="GO:0008270">
    <property type="term" value="F:zinc ion binding"/>
    <property type="evidence" value="ECO:0007669"/>
    <property type="project" value="UniProtKB-KW"/>
</dbReference>
<dbReference type="OrthoDB" id="5723at2759"/>
<keyword evidence="2" id="KW-0808">Transferase</keyword>
<evidence type="ECO:0000256" key="5">
    <source>
        <dbReference type="ARBA" id="ARBA00022771"/>
    </source>
</evidence>
<dbReference type="PROSITE" id="PS50173">
    <property type="entry name" value="UMUC"/>
    <property type="match status" value="1"/>
</dbReference>
<gene>
    <name evidence="12" type="ORF">CANINC_004581</name>
</gene>
<evidence type="ECO:0000259" key="10">
    <source>
        <dbReference type="PROSITE" id="PS50173"/>
    </source>
</evidence>
<dbReference type="Pfam" id="PF11799">
    <property type="entry name" value="IMS_C"/>
    <property type="match status" value="1"/>
</dbReference>
<dbReference type="PANTHER" id="PTHR45873">
    <property type="entry name" value="DNA POLYMERASE ETA"/>
    <property type="match status" value="1"/>
</dbReference>
<organism evidence="12 13">
    <name type="scientific">Pichia inconspicua</name>
    <dbReference type="NCBI Taxonomy" id="52247"/>
    <lineage>
        <taxon>Eukaryota</taxon>
        <taxon>Fungi</taxon>
        <taxon>Dikarya</taxon>
        <taxon>Ascomycota</taxon>
        <taxon>Saccharomycotina</taxon>
        <taxon>Pichiomycetes</taxon>
        <taxon>Pichiales</taxon>
        <taxon>Pichiaceae</taxon>
        <taxon>Pichia</taxon>
    </lineage>
</organism>
<dbReference type="EMBL" id="SELW01000657">
    <property type="protein sequence ID" value="TID14910.1"/>
    <property type="molecule type" value="Genomic_DNA"/>
</dbReference>
<evidence type="ECO:0000256" key="6">
    <source>
        <dbReference type="ARBA" id="ARBA00022833"/>
    </source>
</evidence>
<comment type="caution">
    <text evidence="12">The sequence shown here is derived from an EMBL/GenBank/DDBJ whole genome shotgun (WGS) entry which is preliminary data.</text>
</comment>
<dbReference type="GO" id="GO:0007064">
    <property type="term" value="P:mitotic sister chromatid cohesion"/>
    <property type="evidence" value="ECO:0007669"/>
    <property type="project" value="UniProtKB-ARBA"/>
</dbReference>
<dbReference type="GO" id="GO:0070987">
    <property type="term" value="P:error-free translesion synthesis"/>
    <property type="evidence" value="ECO:0007669"/>
    <property type="project" value="UniProtKB-ARBA"/>
</dbReference>
<evidence type="ECO:0000256" key="2">
    <source>
        <dbReference type="ARBA" id="ARBA00022679"/>
    </source>
</evidence>
<dbReference type="Gene3D" id="3.30.1490.100">
    <property type="entry name" value="DNA polymerase, Y-family, little finger domain"/>
    <property type="match status" value="1"/>
</dbReference>
<keyword evidence="3" id="KW-0479">Metal-binding</keyword>
<keyword evidence="5" id="KW-0863">Zinc-finger</keyword>
<keyword evidence="8" id="KW-0539">Nucleus</keyword>
<dbReference type="Pfam" id="PF00817">
    <property type="entry name" value="IMS"/>
    <property type="match status" value="1"/>
</dbReference>
<dbReference type="GO" id="GO:0006281">
    <property type="term" value="P:DNA repair"/>
    <property type="evidence" value="ECO:0007669"/>
    <property type="project" value="UniProtKB-KW"/>
</dbReference>
<dbReference type="InterPro" id="IPR001126">
    <property type="entry name" value="UmuC"/>
</dbReference>
<feature type="domain" description="UmuC" evidence="10">
    <location>
        <begin position="34"/>
        <end position="300"/>
    </location>
</feature>
<dbReference type="GO" id="GO:0035861">
    <property type="term" value="C:site of double-strand break"/>
    <property type="evidence" value="ECO:0007669"/>
    <property type="project" value="TreeGrafter"/>
</dbReference>
<dbReference type="GO" id="GO:0003684">
    <property type="term" value="F:damaged DNA binding"/>
    <property type="evidence" value="ECO:0007669"/>
    <property type="project" value="InterPro"/>
</dbReference>
<evidence type="ECO:0000256" key="8">
    <source>
        <dbReference type="ARBA" id="ARBA00023242"/>
    </source>
</evidence>
<protein>
    <recommendedName>
        <fullName evidence="9">DNA polymerase eta</fullName>
    </recommendedName>
</protein>
<evidence type="ECO:0000256" key="7">
    <source>
        <dbReference type="ARBA" id="ARBA00023204"/>
    </source>
</evidence>
<dbReference type="GO" id="GO:0042276">
    <property type="term" value="P:error-prone translesion synthesis"/>
    <property type="evidence" value="ECO:0007669"/>
    <property type="project" value="TreeGrafter"/>
</dbReference>
<proteinExistence type="predicted"/>
<dbReference type="InterPro" id="IPR043128">
    <property type="entry name" value="Rev_trsase/Diguanyl_cyclase"/>
</dbReference>
<dbReference type="InterPro" id="IPR043502">
    <property type="entry name" value="DNA/RNA_pol_sf"/>
</dbReference>
<dbReference type="PIRSF" id="PIRSF036603">
    <property type="entry name" value="DPol_eta"/>
    <property type="match status" value="1"/>
</dbReference>
<evidence type="ECO:0000256" key="4">
    <source>
        <dbReference type="ARBA" id="ARBA00022763"/>
    </source>
</evidence>
<keyword evidence="7" id="KW-0234">DNA repair</keyword>
<dbReference type="SUPFAM" id="SSF56672">
    <property type="entry name" value="DNA/RNA polymerases"/>
    <property type="match status" value="1"/>
</dbReference>
<dbReference type="Gene3D" id="3.40.1170.60">
    <property type="match status" value="1"/>
</dbReference>
<accession>A0A4T0WX73</accession>
<dbReference type="InterPro" id="IPR036775">
    <property type="entry name" value="DNA_pol_Y-fam_lit_finger_sf"/>
</dbReference>
<evidence type="ECO:0000313" key="12">
    <source>
        <dbReference type="EMBL" id="TID14910.1"/>
    </source>
</evidence>
<comment type="subcellular location">
    <subcellularLocation>
        <location evidence="1">Nucleus</location>
    </subcellularLocation>
</comment>
<evidence type="ECO:0000256" key="3">
    <source>
        <dbReference type="ARBA" id="ARBA00022723"/>
    </source>
</evidence>
<dbReference type="PANTHER" id="PTHR45873:SF1">
    <property type="entry name" value="DNA POLYMERASE ETA"/>
    <property type="match status" value="1"/>
</dbReference>
<dbReference type="GO" id="GO:0005634">
    <property type="term" value="C:nucleus"/>
    <property type="evidence" value="ECO:0007669"/>
    <property type="project" value="UniProtKB-SubCell"/>
</dbReference>
<keyword evidence="4" id="KW-0227">DNA damage</keyword>
<dbReference type="SUPFAM" id="SSF100879">
    <property type="entry name" value="Lesion bypass DNA polymerase (Y-family), little finger domain"/>
    <property type="match status" value="1"/>
</dbReference>
<dbReference type="Pfam" id="PF18439">
    <property type="entry name" value="zf_UBZ"/>
    <property type="match status" value="1"/>
</dbReference>
<keyword evidence="6" id="KW-0862">Zinc</keyword>
<evidence type="ECO:0000256" key="9">
    <source>
        <dbReference type="ARBA" id="ARBA00044975"/>
    </source>
</evidence>
<dbReference type="GO" id="GO:0005657">
    <property type="term" value="C:replication fork"/>
    <property type="evidence" value="ECO:0007669"/>
    <property type="project" value="UniProtKB-ARBA"/>
</dbReference>
<name>A0A4T0WX73_9ASCO</name>
<reference evidence="12 13" key="1">
    <citation type="journal article" date="2019" name="Front. Genet.">
        <title>Whole-Genome Sequencing of the Opportunistic Yeast Pathogen Candida inconspicua Uncovers Its Hybrid Origin.</title>
        <authorList>
            <person name="Mixao V."/>
            <person name="Hansen A.P."/>
            <person name="Saus E."/>
            <person name="Boekhout T."/>
            <person name="Lass-Florl C."/>
            <person name="Gabaldon T."/>
        </authorList>
    </citation>
    <scope>NUCLEOTIDE SEQUENCE [LARGE SCALE GENOMIC DNA]</scope>
    <source>
        <strain evidence="12 13">CBS 180</strain>
    </source>
</reference>
<keyword evidence="13" id="KW-1185">Reference proteome</keyword>
<evidence type="ECO:0000256" key="1">
    <source>
        <dbReference type="ARBA" id="ARBA00004123"/>
    </source>
</evidence>
<feature type="domain" description="UBZ3-type" evidence="11">
    <location>
        <begin position="543"/>
        <end position="577"/>
    </location>
</feature>
<dbReference type="Proteomes" id="UP000307173">
    <property type="component" value="Unassembled WGS sequence"/>
</dbReference>